<evidence type="ECO:0000259" key="1">
    <source>
        <dbReference type="Pfam" id="PF01590"/>
    </source>
</evidence>
<feature type="domain" description="DNA binding HTH" evidence="2">
    <location>
        <begin position="340"/>
        <end position="378"/>
    </location>
</feature>
<dbReference type="PRINTS" id="PR01590">
    <property type="entry name" value="HTHFIS"/>
</dbReference>
<dbReference type="SUPFAM" id="SSF46689">
    <property type="entry name" value="Homeodomain-like"/>
    <property type="match status" value="1"/>
</dbReference>
<dbReference type="Pfam" id="PF02954">
    <property type="entry name" value="HTH_8"/>
    <property type="match status" value="1"/>
</dbReference>
<dbReference type="AlphaFoldDB" id="A0A212TAP9"/>
<name>A0A212TAP9_9BURK</name>
<dbReference type="InterPro" id="IPR009057">
    <property type="entry name" value="Homeodomain-like_sf"/>
</dbReference>
<dbReference type="Gene3D" id="3.30.450.40">
    <property type="match status" value="1"/>
</dbReference>
<organism evidence="3 4">
    <name type="scientific">Polynucleobacter victoriensis</name>
    <dbReference type="NCBI Taxonomy" id="2049319"/>
    <lineage>
        <taxon>Bacteria</taxon>
        <taxon>Pseudomonadati</taxon>
        <taxon>Pseudomonadota</taxon>
        <taxon>Betaproteobacteria</taxon>
        <taxon>Burkholderiales</taxon>
        <taxon>Burkholderiaceae</taxon>
        <taxon>Polynucleobacter</taxon>
    </lineage>
</organism>
<dbReference type="Gene3D" id="1.10.10.60">
    <property type="entry name" value="Homeodomain-like"/>
    <property type="match status" value="1"/>
</dbReference>
<protein>
    <submittedName>
        <fullName evidence="3">Regulatory protein, Fis family</fullName>
    </submittedName>
</protein>
<keyword evidence="4" id="KW-1185">Reference proteome</keyword>
<dbReference type="InterPro" id="IPR029016">
    <property type="entry name" value="GAF-like_dom_sf"/>
</dbReference>
<sequence>MKQLTIRDIRKSWLQNGVLPTPEQKDLLSSAIYRSWQRCISLGLSAQHNVGLSQIIEGSLLQAKIEKNEDFIRLAGPTMNYLYGLIAGLGGVVLLADHKGTIIKSMGDPDFVDKADRVLLKTGASWLECDRGTNAIGTALAEASAVFVNGTEHFFDVNSFLSCAAAPIFMPDGSVSGVLDISNDKNVHCTHTMGLVMAAVHSIEKQLFQHRESEYYLVAHIHPSREGLGSIAEGLLGIGEDGLILGADRMALSYLGLKGFDIGAVKIQQLIKCPLSDLFTHAGKPSHDSITLPTFMDRQLCLRLKFSKAYKGNINAVVQEPQQKSALDLSTDLTIESACLRDVSKQTVLQVLERSNGNVSLAAKTLGISRSTLYRYLNK</sequence>
<dbReference type="GO" id="GO:0043565">
    <property type="term" value="F:sequence-specific DNA binding"/>
    <property type="evidence" value="ECO:0007669"/>
    <property type="project" value="InterPro"/>
</dbReference>
<dbReference type="RefSeq" id="WP_088812642.1">
    <property type="nucleotide sequence ID" value="NZ_FYEX01000001.1"/>
</dbReference>
<evidence type="ECO:0000313" key="3">
    <source>
        <dbReference type="EMBL" id="SNC62896.1"/>
    </source>
</evidence>
<evidence type="ECO:0000259" key="2">
    <source>
        <dbReference type="Pfam" id="PF02954"/>
    </source>
</evidence>
<proteinExistence type="predicted"/>
<dbReference type="InterPro" id="IPR003018">
    <property type="entry name" value="GAF"/>
</dbReference>
<dbReference type="OrthoDB" id="9761705at2"/>
<accession>A0A212TAP9</accession>
<dbReference type="Pfam" id="PF01590">
    <property type="entry name" value="GAF"/>
    <property type="match status" value="1"/>
</dbReference>
<feature type="domain" description="GAF" evidence="1">
    <location>
        <begin position="81"/>
        <end position="205"/>
    </location>
</feature>
<dbReference type="Proteomes" id="UP000197215">
    <property type="component" value="Unassembled WGS sequence"/>
</dbReference>
<dbReference type="EMBL" id="FYEX01000001">
    <property type="protein sequence ID" value="SNC62896.1"/>
    <property type="molecule type" value="Genomic_DNA"/>
</dbReference>
<gene>
    <name evidence="3" type="ORF">SAMN06295916_0770</name>
</gene>
<reference evidence="3 4" key="1">
    <citation type="submission" date="2017-06" db="EMBL/GenBank/DDBJ databases">
        <authorList>
            <person name="Kim H.J."/>
            <person name="Triplett B.A."/>
        </authorList>
    </citation>
    <scope>NUCLEOTIDE SEQUENCE [LARGE SCALE GENOMIC DNA]</scope>
    <source>
        <strain evidence="3 4">MWH-VicM1</strain>
    </source>
</reference>
<dbReference type="InterPro" id="IPR002197">
    <property type="entry name" value="HTH_Fis"/>
</dbReference>
<evidence type="ECO:0000313" key="4">
    <source>
        <dbReference type="Proteomes" id="UP000197215"/>
    </source>
</evidence>